<feature type="transmembrane region" description="Helical" evidence="1">
    <location>
        <begin position="122"/>
        <end position="139"/>
    </location>
</feature>
<feature type="transmembrane region" description="Helical" evidence="1">
    <location>
        <begin position="145"/>
        <end position="163"/>
    </location>
</feature>
<keyword evidence="1" id="KW-1133">Transmembrane helix</keyword>
<evidence type="ECO:0000313" key="4">
    <source>
        <dbReference type="Proteomes" id="UP001589818"/>
    </source>
</evidence>
<reference evidence="3 4" key="1">
    <citation type="submission" date="2024-09" db="EMBL/GenBank/DDBJ databases">
        <authorList>
            <person name="Sun Q."/>
            <person name="Mori K."/>
        </authorList>
    </citation>
    <scope>NUCLEOTIDE SEQUENCE [LARGE SCALE GENOMIC DNA]</scope>
    <source>
        <strain evidence="3 4">CCM 4839</strain>
    </source>
</reference>
<evidence type="ECO:0000313" key="3">
    <source>
        <dbReference type="EMBL" id="MFC0391741.1"/>
    </source>
</evidence>
<feature type="transmembrane region" description="Helical" evidence="1">
    <location>
        <begin position="15"/>
        <end position="33"/>
    </location>
</feature>
<feature type="transmembrane region" description="Helical" evidence="1">
    <location>
        <begin position="91"/>
        <end position="110"/>
    </location>
</feature>
<comment type="caution">
    <text evidence="3">The sequence shown here is derived from an EMBL/GenBank/DDBJ whole genome shotgun (WGS) entry which is preliminary data.</text>
</comment>
<accession>A0ABV6J788</accession>
<protein>
    <submittedName>
        <fullName evidence="3">DUF4129 domain-containing protein</fullName>
    </submittedName>
</protein>
<dbReference type="RefSeq" id="WP_204821168.1">
    <property type="nucleotide sequence ID" value="NZ_JANHOF010000011.1"/>
</dbReference>
<evidence type="ECO:0000259" key="2">
    <source>
        <dbReference type="Pfam" id="PF13559"/>
    </source>
</evidence>
<evidence type="ECO:0000256" key="1">
    <source>
        <dbReference type="SAM" id="Phobius"/>
    </source>
</evidence>
<feature type="transmembrane region" description="Helical" evidence="1">
    <location>
        <begin position="192"/>
        <end position="225"/>
    </location>
</feature>
<keyword evidence="4" id="KW-1185">Reference proteome</keyword>
<organism evidence="3 4">
    <name type="scientific">Paenibacillus mendelii</name>
    <dbReference type="NCBI Taxonomy" id="206163"/>
    <lineage>
        <taxon>Bacteria</taxon>
        <taxon>Bacillati</taxon>
        <taxon>Bacillota</taxon>
        <taxon>Bacilli</taxon>
        <taxon>Bacillales</taxon>
        <taxon>Paenibacillaceae</taxon>
        <taxon>Paenibacillus</taxon>
    </lineage>
</organism>
<name>A0ABV6J788_9BACL</name>
<dbReference type="Proteomes" id="UP001589818">
    <property type="component" value="Unassembled WGS sequence"/>
</dbReference>
<feature type="transmembrane region" description="Helical" evidence="1">
    <location>
        <begin position="264"/>
        <end position="285"/>
    </location>
</feature>
<proteinExistence type="predicted"/>
<dbReference type="EMBL" id="JBHLVF010000012">
    <property type="protein sequence ID" value="MFC0391741.1"/>
    <property type="molecule type" value="Genomic_DNA"/>
</dbReference>
<keyword evidence="1" id="KW-0812">Transmembrane</keyword>
<sequence>MKHLIAGLRVAQQGLIELLLYFPIILVLTGYVLEGPIQWIWLIGLPLGYPIGYFINLPLSFRHPFPVILLAVIGGLLYGYGFGLFDLSRIGIMAFLAAAFGMFRGGTMLSLSWHERIGISRYAYSLLFYFLVSAIFLRFERFEDYSWLLLAGGAASLLLFLFLSNRHMVGEETLSGDQEPKVEATVKRHNRVMVILIVGLTVFLVLAIQLQALFSSLGGAIVALLNKLLSGESREELPAEMPPNEPAPPPQLPKGGEPSPIWDILTYVLLTVVAVLLLWVILRIMKHVPGWLRLLRERLARLFGRERVIRSQGYVDEVESIWKPGRFAAWFRGSSRESRLKWKDLPDNESRIRYLYRQWLGQRVKAGYAYKPHLTPVETGSELSEQLSSQENEMAELLVNHYGSVRYGKKAISDAELERLQAATTPKHKNKRK</sequence>
<gene>
    <name evidence="3" type="ORF">ACFFJ8_10230</name>
</gene>
<dbReference type="InterPro" id="IPR025403">
    <property type="entry name" value="TgpA-like_C"/>
</dbReference>
<feature type="transmembrane region" description="Helical" evidence="1">
    <location>
        <begin position="67"/>
        <end position="85"/>
    </location>
</feature>
<dbReference type="Pfam" id="PF13559">
    <property type="entry name" value="DUF4129"/>
    <property type="match status" value="1"/>
</dbReference>
<feature type="transmembrane region" description="Helical" evidence="1">
    <location>
        <begin position="39"/>
        <end position="55"/>
    </location>
</feature>
<feature type="domain" description="Protein-glutamine gamma-glutamyltransferase-like C-terminal" evidence="2">
    <location>
        <begin position="355"/>
        <end position="423"/>
    </location>
</feature>
<keyword evidence="1" id="KW-0472">Membrane</keyword>